<gene>
    <name evidence="3" type="ORF">E3W66_08120</name>
</gene>
<dbReference type="InterPro" id="IPR014721">
    <property type="entry name" value="Ribsml_uS5_D2-typ_fold_subgr"/>
</dbReference>
<dbReference type="OrthoDB" id="9813147at2"/>
<dbReference type="InterPro" id="IPR027417">
    <property type="entry name" value="P-loop_NTPase"/>
</dbReference>
<evidence type="ECO:0000313" key="3">
    <source>
        <dbReference type="EMBL" id="TFH67446.1"/>
    </source>
</evidence>
<dbReference type="Gene3D" id="3.40.50.300">
    <property type="entry name" value="P-loop containing nucleotide triphosphate hydrolases"/>
    <property type="match status" value="1"/>
</dbReference>
<evidence type="ECO:0000259" key="2">
    <source>
        <dbReference type="SMART" id="SM00382"/>
    </source>
</evidence>
<dbReference type="EMBL" id="SPIA01000003">
    <property type="protein sequence ID" value="TFH67446.1"/>
    <property type="molecule type" value="Genomic_DNA"/>
</dbReference>
<comment type="similarity">
    <text evidence="1">Belongs to the Mg-chelatase subunits D/I family. ComM subfamily.</text>
</comment>
<dbReference type="InterPro" id="IPR025158">
    <property type="entry name" value="Mg_chelat-rel_C"/>
</dbReference>
<dbReference type="InterPro" id="IPR003593">
    <property type="entry name" value="AAA+_ATPase"/>
</dbReference>
<keyword evidence="4" id="KW-1185">Reference proteome</keyword>
<accession>A0A4Y8UF31</accession>
<evidence type="ECO:0000256" key="1">
    <source>
        <dbReference type="ARBA" id="ARBA00006354"/>
    </source>
</evidence>
<feature type="domain" description="AAA+ ATPase" evidence="2">
    <location>
        <begin position="213"/>
        <end position="392"/>
    </location>
</feature>
<name>A0A4Y8UF31_9GAMM</name>
<evidence type="ECO:0000313" key="4">
    <source>
        <dbReference type="Proteomes" id="UP000298133"/>
    </source>
</evidence>
<dbReference type="Gene3D" id="3.30.230.10">
    <property type="match status" value="1"/>
</dbReference>
<sequence>MSYATLLCRAKLGVTAPLVTVEVHISSGLPGFTIIGLAETALKESRERVRSALMASHFEFPLQRITVNLAPAELPKAGGHYDLAIAVGILIASGQLDPGDTGDIEFIGELALNGALRPAEGLLPAALACSEAGHQLICSADHGIAPVLLESLQGVGGSHLLEVSAHLQQRLQLPALQSLAVPCSAPRAVEGGEVADIIGQSAAKRALLIAACGGHNLLFSGPPGSGKTLLASCLPALLPPLDAEHFRQLAVLYAVAGEALPTPLYQPPFRAPHHSASATALVGGGSQPQPGEVSLAHGGVLFLDELAEYPRHTLDLLREPLESGEINIIRTRASALFPAQFQLLAATNPCPCGYAPSSRCQCSAELIRRYRARLSGPLMDRIDLQVEVAALAPEQLTQSSGTSLSQRGPSSAELRRQVLRCRQRQQRRQQTVNARLTREQLELHCPLSDQQRQLLGSAIERFGLSARSYYRILRVMRTLADLRDAEQPNSDDLYEALSLRVGEA</sequence>
<dbReference type="PANTHER" id="PTHR32039">
    <property type="entry name" value="MAGNESIUM-CHELATASE SUBUNIT CHLI"/>
    <property type="match status" value="1"/>
</dbReference>
<dbReference type="Pfam" id="PF13335">
    <property type="entry name" value="Mg_chelatase_C"/>
    <property type="match status" value="1"/>
</dbReference>
<dbReference type="Proteomes" id="UP000298133">
    <property type="component" value="Unassembled WGS sequence"/>
</dbReference>
<dbReference type="Pfam" id="PF01078">
    <property type="entry name" value="Mg_chelatase"/>
    <property type="match status" value="1"/>
</dbReference>
<dbReference type="Pfam" id="PF13541">
    <property type="entry name" value="ChlI"/>
    <property type="match status" value="1"/>
</dbReference>
<dbReference type="InterPro" id="IPR004482">
    <property type="entry name" value="Mg_chelat-rel"/>
</dbReference>
<keyword evidence="3" id="KW-0067">ATP-binding</keyword>
<dbReference type="AlphaFoldDB" id="A0A4Y8UF31"/>
<dbReference type="NCBIfam" id="TIGR00368">
    <property type="entry name" value="YifB family Mg chelatase-like AAA ATPase"/>
    <property type="match status" value="1"/>
</dbReference>
<dbReference type="PANTHER" id="PTHR32039:SF7">
    <property type="entry name" value="COMPETENCE PROTEIN COMM"/>
    <property type="match status" value="1"/>
</dbReference>
<proteinExistence type="inferred from homology"/>
<dbReference type="CDD" id="cd00009">
    <property type="entry name" value="AAA"/>
    <property type="match status" value="1"/>
</dbReference>
<dbReference type="SUPFAM" id="SSF54211">
    <property type="entry name" value="Ribosomal protein S5 domain 2-like"/>
    <property type="match status" value="1"/>
</dbReference>
<dbReference type="InterPro" id="IPR000523">
    <property type="entry name" value="Mg_chelatse_chII-like_cat_dom"/>
</dbReference>
<dbReference type="SMART" id="SM00382">
    <property type="entry name" value="AAA"/>
    <property type="match status" value="1"/>
</dbReference>
<dbReference type="InterPro" id="IPR045006">
    <property type="entry name" value="CHLI-like"/>
</dbReference>
<protein>
    <submittedName>
        <fullName evidence="3">ATP-binding protein</fullName>
    </submittedName>
</protein>
<organism evidence="3 4">
    <name type="scientific">Gammaproteobacteria bacterium LSUCC0057</name>
    <dbReference type="NCBI Taxonomy" id="2559237"/>
    <lineage>
        <taxon>Bacteria</taxon>
        <taxon>Pseudomonadati</taxon>
        <taxon>Pseudomonadota</taxon>
        <taxon>Gammaproteobacteria</taxon>
        <taxon>Cellvibrionales</taxon>
        <taxon>Porticoccaceae</taxon>
        <taxon>SAR92 clade</taxon>
    </lineage>
</organism>
<dbReference type="InterPro" id="IPR020568">
    <property type="entry name" value="Ribosomal_Su5_D2-typ_SF"/>
</dbReference>
<comment type="caution">
    <text evidence="3">The sequence shown here is derived from an EMBL/GenBank/DDBJ whole genome shotgun (WGS) entry which is preliminary data.</text>
</comment>
<dbReference type="SUPFAM" id="SSF52540">
    <property type="entry name" value="P-loop containing nucleoside triphosphate hydrolases"/>
    <property type="match status" value="1"/>
</dbReference>
<dbReference type="GO" id="GO:0005524">
    <property type="term" value="F:ATP binding"/>
    <property type="evidence" value="ECO:0007669"/>
    <property type="project" value="UniProtKB-KW"/>
</dbReference>
<keyword evidence="3" id="KW-0547">Nucleotide-binding</keyword>
<reference evidence="3 4" key="1">
    <citation type="submission" date="2019-03" db="EMBL/GenBank/DDBJ databases">
        <title>Draft genome of Gammaproteobacteria bacterium LSUCC0057, a member of the SAR92 clade.</title>
        <authorList>
            <person name="Lanclos V.C."/>
            <person name="Doiron C."/>
            <person name="Henson M.W."/>
            <person name="Thrash J.C."/>
        </authorList>
    </citation>
    <scope>NUCLEOTIDE SEQUENCE [LARGE SCALE GENOMIC DNA]</scope>
    <source>
        <strain evidence="3 4">LSUCC0057</strain>
    </source>
</reference>